<sequence length="106" mass="11753">SFSWSPIGRMNLARAGARAAVLNGLIYVVGGYQEFISLDCMERYDPNTSTWTTLKSIKVKRALPKVVVSCGKIFVFGGIVSDSPPITSVEMYDPETDTWEDREPMS</sequence>
<name>A0AAV5T740_9BILA</name>
<reference evidence="3" key="1">
    <citation type="submission" date="2023-10" db="EMBL/GenBank/DDBJ databases">
        <title>Genome assembly of Pristionchus species.</title>
        <authorList>
            <person name="Yoshida K."/>
            <person name="Sommer R.J."/>
        </authorList>
    </citation>
    <scope>NUCLEOTIDE SEQUENCE</scope>
    <source>
        <strain evidence="3">RS0144</strain>
    </source>
</reference>
<dbReference type="SMART" id="SM00612">
    <property type="entry name" value="Kelch"/>
    <property type="match status" value="2"/>
</dbReference>
<dbReference type="AlphaFoldDB" id="A0AAV5T740"/>
<protein>
    <submittedName>
        <fullName evidence="3">Uncharacterized protein</fullName>
    </submittedName>
</protein>
<dbReference type="InterPro" id="IPR015915">
    <property type="entry name" value="Kelch-typ_b-propeller"/>
</dbReference>
<comment type="caution">
    <text evidence="3">The sequence shown here is derived from an EMBL/GenBank/DDBJ whole genome shotgun (WGS) entry which is preliminary data.</text>
</comment>
<keyword evidence="1" id="KW-0880">Kelch repeat</keyword>
<evidence type="ECO:0000313" key="3">
    <source>
        <dbReference type="EMBL" id="GMS91370.1"/>
    </source>
</evidence>
<dbReference type="PANTHER" id="PTHR46344">
    <property type="entry name" value="OS02G0202900 PROTEIN"/>
    <property type="match status" value="1"/>
</dbReference>
<feature type="non-terminal residue" evidence="3">
    <location>
        <position position="1"/>
    </location>
</feature>
<dbReference type="Pfam" id="PF01344">
    <property type="entry name" value="Kelch_1"/>
    <property type="match status" value="2"/>
</dbReference>
<gene>
    <name evidence="3" type="ORF">PENTCL1PPCAC_13545</name>
</gene>
<dbReference type="EMBL" id="BTSX01000003">
    <property type="protein sequence ID" value="GMS91370.1"/>
    <property type="molecule type" value="Genomic_DNA"/>
</dbReference>
<dbReference type="PANTHER" id="PTHR46344:SF27">
    <property type="entry name" value="KELCH REPEAT SUPERFAMILY PROTEIN"/>
    <property type="match status" value="1"/>
</dbReference>
<keyword evidence="4" id="KW-1185">Reference proteome</keyword>
<dbReference type="Proteomes" id="UP001432027">
    <property type="component" value="Unassembled WGS sequence"/>
</dbReference>
<organism evidence="3 4">
    <name type="scientific">Pristionchus entomophagus</name>
    <dbReference type="NCBI Taxonomy" id="358040"/>
    <lineage>
        <taxon>Eukaryota</taxon>
        <taxon>Metazoa</taxon>
        <taxon>Ecdysozoa</taxon>
        <taxon>Nematoda</taxon>
        <taxon>Chromadorea</taxon>
        <taxon>Rhabditida</taxon>
        <taxon>Rhabditina</taxon>
        <taxon>Diplogasteromorpha</taxon>
        <taxon>Diplogasteroidea</taxon>
        <taxon>Neodiplogasteridae</taxon>
        <taxon>Pristionchus</taxon>
    </lineage>
</organism>
<evidence type="ECO:0000256" key="1">
    <source>
        <dbReference type="ARBA" id="ARBA00022441"/>
    </source>
</evidence>
<dbReference type="Gene3D" id="2.120.10.80">
    <property type="entry name" value="Kelch-type beta propeller"/>
    <property type="match status" value="1"/>
</dbReference>
<proteinExistence type="predicted"/>
<dbReference type="SUPFAM" id="SSF117281">
    <property type="entry name" value="Kelch motif"/>
    <property type="match status" value="1"/>
</dbReference>
<evidence type="ECO:0000256" key="2">
    <source>
        <dbReference type="ARBA" id="ARBA00022737"/>
    </source>
</evidence>
<dbReference type="InterPro" id="IPR006652">
    <property type="entry name" value="Kelch_1"/>
</dbReference>
<accession>A0AAV5T740</accession>
<feature type="non-terminal residue" evidence="3">
    <location>
        <position position="106"/>
    </location>
</feature>
<evidence type="ECO:0000313" key="4">
    <source>
        <dbReference type="Proteomes" id="UP001432027"/>
    </source>
</evidence>
<keyword evidence="2" id="KW-0677">Repeat</keyword>